<proteinExistence type="predicted"/>
<sequence length="43" mass="4900">MRDCAALGRGFRMPLMFHVKHRPHTMRLKSYSLAANALASLDK</sequence>
<evidence type="ECO:0000313" key="1">
    <source>
        <dbReference type="EMBL" id="DAF87518.1"/>
    </source>
</evidence>
<reference evidence="1" key="1">
    <citation type="journal article" date="2021" name="Proc. Natl. Acad. Sci. U.S.A.">
        <title>A Catalog of Tens of Thousands of Viruses from Human Metagenomes Reveals Hidden Associations with Chronic Diseases.</title>
        <authorList>
            <person name="Tisza M.J."/>
            <person name="Buck C.B."/>
        </authorList>
    </citation>
    <scope>NUCLEOTIDE SEQUENCE</scope>
    <source>
        <strain evidence="1">CtnPP24</strain>
    </source>
</reference>
<name>A0A8S5TZ92_9CAUD</name>
<dbReference type="EMBL" id="BK015962">
    <property type="protein sequence ID" value="DAF87518.1"/>
    <property type="molecule type" value="Genomic_DNA"/>
</dbReference>
<protein>
    <submittedName>
        <fullName evidence="1">Uncharacterized protein</fullName>
    </submittedName>
</protein>
<accession>A0A8S5TZ92</accession>
<organism evidence="1">
    <name type="scientific">Siphoviridae sp. ctnPP24</name>
    <dbReference type="NCBI Taxonomy" id="2825662"/>
    <lineage>
        <taxon>Viruses</taxon>
        <taxon>Duplodnaviria</taxon>
        <taxon>Heunggongvirae</taxon>
        <taxon>Uroviricota</taxon>
        <taxon>Caudoviricetes</taxon>
    </lineage>
</organism>